<gene>
    <name evidence="2" type="ORF">PS710_04517</name>
</gene>
<dbReference type="Proteomes" id="UP000381093">
    <property type="component" value="Unassembled WGS sequence"/>
</dbReference>
<name>A0A5E7ECL5_PSEFL</name>
<reference evidence="2 3" key="1">
    <citation type="submission" date="2019-09" db="EMBL/GenBank/DDBJ databases">
        <authorList>
            <person name="Chandra G."/>
            <person name="Truman W A."/>
        </authorList>
    </citation>
    <scope>NUCLEOTIDE SEQUENCE [LARGE SCALE GENOMIC DNA]</scope>
    <source>
        <strain evidence="2">PS710</strain>
    </source>
</reference>
<accession>A0A5E7ECL5</accession>
<proteinExistence type="predicted"/>
<evidence type="ECO:0000313" key="3">
    <source>
        <dbReference type="Proteomes" id="UP000381093"/>
    </source>
</evidence>
<dbReference type="AlphaFoldDB" id="A0A5E7ECL5"/>
<sequence length="94" mass="10542">METFAFRHSDLASRSLASKERSALYRQLHDHEQIVIDLAAVESISESFADELFGVLVLERGFDFVIKHVKIINAADDVLRSIAVAMKRRRAAAA</sequence>
<organism evidence="2 3">
    <name type="scientific">Pseudomonas fluorescens</name>
    <dbReference type="NCBI Taxonomy" id="294"/>
    <lineage>
        <taxon>Bacteria</taxon>
        <taxon>Pseudomonadati</taxon>
        <taxon>Pseudomonadota</taxon>
        <taxon>Gammaproteobacteria</taxon>
        <taxon>Pseudomonadales</taxon>
        <taxon>Pseudomonadaceae</taxon>
        <taxon>Pseudomonas</taxon>
    </lineage>
</organism>
<protein>
    <recommendedName>
        <fullName evidence="1">DUF4325 domain-containing protein</fullName>
    </recommendedName>
</protein>
<evidence type="ECO:0000259" key="1">
    <source>
        <dbReference type="Pfam" id="PF14213"/>
    </source>
</evidence>
<dbReference type="EMBL" id="CABVHW010000018">
    <property type="protein sequence ID" value="VVO24535.1"/>
    <property type="molecule type" value="Genomic_DNA"/>
</dbReference>
<dbReference type="Pfam" id="PF14213">
    <property type="entry name" value="DUF4325"/>
    <property type="match status" value="1"/>
</dbReference>
<dbReference type="RefSeq" id="WP_150766461.1">
    <property type="nucleotide sequence ID" value="NZ_CABVHW010000018.1"/>
</dbReference>
<evidence type="ECO:0000313" key="2">
    <source>
        <dbReference type="EMBL" id="VVO24535.1"/>
    </source>
</evidence>
<feature type="domain" description="DUF4325" evidence="1">
    <location>
        <begin position="24"/>
        <end position="78"/>
    </location>
</feature>
<dbReference type="InterPro" id="IPR025474">
    <property type="entry name" value="DUF4325"/>
</dbReference>